<evidence type="ECO:0000256" key="4">
    <source>
        <dbReference type="ARBA" id="ARBA00022989"/>
    </source>
</evidence>
<dbReference type="RefSeq" id="WP_004037134.1">
    <property type="nucleotide sequence ID" value="NZ_CM001555.1"/>
</dbReference>
<feature type="transmembrane region" description="Helical" evidence="6">
    <location>
        <begin position="582"/>
        <end position="604"/>
    </location>
</feature>
<feature type="transmembrane region" description="Helical" evidence="6">
    <location>
        <begin position="289"/>
        <end position="313"/>
    </location>
</feature>
<feature type="transmembrane region" description="Helical" evidence="6">
    <location>
        <begin position="50"/>
        <end position="68"/>
    </location>
</feature>
<feature type="transmembrane region" description="Helical" evidence="6">
    <location>
        <begin position="163"/>
        <end position="182"/>
    </location>
</feature>
<dbReference type="Pfam" id="PF01566">
    <property type="entry name" value="Nramp"/>
    <property type="match status" value="1"/>
</dbReference>
<dbReference type="Gene3D" id="1.10.1760.20">
    <property type="match status" value="1"/>
</dbReference>
<feature type="transmembrane region" description="Helical" evidence="6">
    <location>
        <begin position="393"/>
        <end position="411"/>
    </location>
</feature>
<feature type="transmembrane region" description="Helical" evidence="6">
    <location>
        <begin position="334"/>
        <end position="353"/>
    </location>
</feature>
<feature type="transmembrane region" description="Helical" evidence="6">
    <location>
        <begin position="243"/>
        <end position="269"/>
    </location>
</feature>
<keyword evidence="2" id="KW-1003">Cell membrane</keyword>
<dbReference type="NCBIfam" id="NF037982">
    <property type="entry name" value="Nramp_1"/>
    <property type="match status" value="1"/>
</dbReference>
<feature type="transmembrane region" description="Helical" evidence="6">
    <location>
        <begin position="98"/>
        <end position="123"/>
    </location>
</feature>
<evidence type="ECO:0000256" key="1">
    <source>
        <dbReference type="ARBA" id="ARBA00004651"/>
    </source>
</evidence>
<reference evidence="8 9" key="1">
    <citation type="submission" date="2011-08" db="EMBL/GenBank/DDBJ databases">
        <title>The complete genome of Methanofollis liminatans DSM 4140.</title>
        <authorList>
            <consortium name="US DOE Joint Genome Institute (JGI-PGF)"/>
            <person name="Lucas S."/>
            <person name="Han J."/>
            <person name="Lapidus A."/>
            <person name="Bruce D."/>
            <person name="Goodwin L."/>
            <person name="Pitluck S."/>
            <person name="Peters L."/>
            <person name="Kyrpides N."/>
            <person name="Mavromatis K."/>
            <person name="Ivanova N."/>
            <person name="Mikhailova N."/>
            <person name="Lu M."/>
            <person name="Detter J.C."/>
            <person name="Tapia R."/>
            <person name="Han C."/>
            <person name="Land M."/>
            <person name="Hauser L."/>
            <person name="Markowitz V."/>
            <person name="Cheng J.-F."/>
            <person name="Hugenholtz P."/>
            <person name="Woyke T."/>
            <person name="Wu D."/>
            <person name="Spring S."/>
            <person name="Schuler E."/>
            <person name="Brambilla E."/>
            <person name="Klenk H.-P."/>
            <person name="Eisen J.A."/>
        </authorList>
    </citation>
    <scope>NUCLEOTIDE SEQUENCE [LARGE SCALE GENOMIC DNA]</scope>
    <source>
        <strain evidence="8 9">DSM 4140</strain>
    </source>
</reference>
<dbReference type="STRING" id="28892.Metli_0156"/>
<dbReference type="AlphaFoldDB" id="J0S6I1"/>
<keyword evidence="3 6" id="KW-0812">Transmembrane</keyword>
<feature type="domain" description="Signal transduction histidine kinase 5TM receptor LytS transmembrane region" evidence="7">
    <location>
        <begin position="450"/>
        <end position="606"/>
    </location>
</feature>
<evidence type="ECO:0000259" key="7">
    <source>
        <dbReference type="Pfam" id="PF07694"/>
    </source>
</evidence>
<dbReference type="Pfam" id="PF07694">
    <property type="entry name" value="5TM-5TMR_LYT"/>
    <property type="match status" value="1"/>
</dbReference>
<name>J0S6I1_9EURY</name>
<keyword evidence="4 6" id="KW-1133">Transmembrane helix</keyword>
<feature type="transmembrane region" description="Helical" evidence="6">
    <location>
        <begin position="519"/>
        <end position="539"/>
    </location>
</feature>
<sequence>MVSPLSRILAGILPPSLKERLFFLGPGLLLAVTVSGESGIAELLPGGTEYGYELLWVMVAALAFKFAFTKGIARYTVATGQDIFQGLRTVPGPKNWEVIFVMLIYMMEMIAYGGIAVIAGIYLSTLFPAALSADLFAICTLALVFCLLFSGSYALFERLTAAMALALFAGIVYTLVAVPLPFGEVAAGFVPAIHDHLLPETMALMGAVGSGLNLLLYSLWLHKKVGDRHGEAYFKAHMQSINLDLVLAFVLIGLAAFGFFALGSAAAAVPDAVSEDLLESLASVLEGVPFAMVVFLVTGYFTLFGGIAAGIQGRAGAITSILRSTVLTALSEKTVYRGIVLVFAALILVATRIDDPAAVIRAVSSASSIMFGVMGFLLIYVDGRLPAYARGSNLWLVVMAAGSLLFLAVALLREETILEYGIPLMERIAVVTIVIYLVAQSKTMRDVIRWRATLTDRVWLVVIFGMLSVYGTLRGIDAGGYLVNFRDLGPLIAGLLGGPLVGACAGAIGGVYRYGLGGWTALPCSLAPVAAGLIAGYASRRWKGRPTYLRMVALSIVVEVVHIVVLVPLLTQAPPDVLIATIRTTLLPMIVTNSCGLMLFLYVMREQGLAEGDD</sequence>
<dbReference type="GO" id="GO:0034755">
    <property type="term" value="P:iron ion transmembrane transport"/>
    <property type="evidence" value="ECO:0007669"/>
    <property type="project" value="TreeGrafter"/>
</dbReference>
<protein>
    <submittedName>
        <fullName evidence="8">Putative signal transduction histidine kinase</fullName>
    </submittedName>
</protein>
<keyword evidence="8" id="KW-0418">Kinase</keyword>
<evidence type="ECO:0000256" key="5">
    <source>
        <dbReference type="ARBA" id="ARBA00023136"/>
    </source>
</evidence>
<keyword evidence="9" id="KW-1185">Reference proteome</keyword>
<dbReference type="GO" id="GO:0015086">
    <property type="term" value="F:cadmium ion transmembrane transporter activity"/>
    <property type="evidence" value="ECO:0007669"/>
    <property type="project" value="TreeGrafter"/>
</dbReference>
<feature type="transmembrane region" description="Helical" evidence="6">
    <location>
        <begin position="488"/>
        <end position="512"/>
    </location>
</feature>
<gene>
    <name evidence="8" type="ORF">Metli_0156</name>
</gene>
<feature type="transmembrane region" description="Helical" evidence="6">
    <location>
        <begin position="417"/>
        <end position="438"/>
    </location>
</feature>
<dbReference type="PANTHER" id="PTHR11706">
    <property type="entry name" value="SOLUTE CARRIER PROTEIN FAMILY 11 MEMBER"/>
    <property type="match status" value="1"/>
</dbReference>
<evidence type="ECO:0000256" key="2">
    <source>
        <dbReference type="ARBA" id="ARBA00022475"/>
    </source>
</evidence>
<evidence type="ECO:0000313" key="8">
    <source>
        <dbReference type="EMBL" id="EJG06134.1"/>
    </source>
</evidence>
<evidence type="ECO:0000256" key="6">
    <source>
        <dbReference type="SAM" id="Phobius"/>
    </source>
</evidence>
<comment type="subcellular location">
    <subcellularLocation>
        <location evidence="1">Cell membrane</location>
        <topology evidence="1">Multi-pass membrane protein</topology>
    </subcellularLocation>
</comment>
<evidence type="ECO:0000313" key="9">
    <source>
        <dbReference type="Proteomes" id="UP000005095"/>
    </source>
</evidence>
<feature type="transmembrane region" description="Helical" evidence="6">
    <location>
        <begin position="359"/>
        <end position="381"/>
    </location>
</feature>
<dbReference type="InterPro" id="IPR011620">
    <property type="entry name" value="Sig_transdc_His_kinase_LytS_TM"/>
</dbReference>
<dbReference type="GO" id="GO:0071555">
    <property type="term" value="P:cell wall organization"/>
    <property type="evidence" value="ECO:0007669"/>
    <property type="project" value="InterPro"/>
</dbReference>
<organism evidence="8 9">
    <name type="scientific">Methanofollis liminatans DSM 4140</name>
    <dbReference type="NCBI Taxonomy" id="28892"/>
    <lineage>
        <taxon>Archaea</taxon>
        <taxon>Methanobacteriati</taxon>
        <taxon>Methanobacteriota</taxon>
        <taxon>Stenosarchaea group</taxon>
        <taxon>Methanomicrobia</taxon>
        <taxon>Methanomicrobiales</taxon>
        <taxon>Methanomicrobiaceae</taxon>
        <taxon>Methanofollis</taxon>
    </lineage>
</organism>
<feature type="transmembrane region" description="Helical" evidence="6">
    <location>
        <begin position="135"/>
        <end position="156"/>
    </location>
</feature>
<feature type="transmembrane region" description="Helical" evidence="6">
    <location>
        <begin position="202"/>
        <end position="222"/>
    </location>
</feature>
<proteinExistence type="predicted"/>
<dbReference type="InterPro" id="IPR001046">
    <property type="entry name" value="NRAMP_fam"/>
</dbReference>
<dbReference type="HOGENOM" id="CLU_444563_0_0_2"/>
<dbReference type="GO" id="GO:0005384">
    <property type="term" value="F:manganese ion transmembrane transporter activity"/>
    <property type="evidence" value="ECO:0007669"/>
    <property type="project" value="TreeGrafter"/>
</dbReference>
<feature type="transmembrane region" description="Helical" evidence="6">
    <location>
        <begin position="21"/>
        <end position="44"/>
    </location>
</feature>
<feature type="transmembrane region" description="Helical" evidence="6">
    <location>
        <begin position="551"/>
        <end position="570"/>
    </location>
</feature>
<dbReference type="OrthoDB" id="213464at2157"/>
<accession>J0S6I1</accession>
<dbReference type="GO" id="GO:0005886">
    <property type="term" value="C:plasma membrane"/>
    <property type="evidence" value="ECO:0007669"/>
    <property type="project" value="UniProtKB-SubCell"/>
</dbReference>
<dbReference type="Proteomes" id="UP000005095">
    <property type="component" value="Chromosome"/>
</dbReference>
<keyword evidence="8" id="KW-0808">Transferase</keyword>
<feature type="transmembrane region" description="Helical" evidence="6">
    <location>
        <begin position="458"/>
        <end position="476"/>
    </location>
</feature>
<dbReference type="EMBL" id="CM001555">
    <property type="protein sequence ID" value="EJG06134.1"/>
    <property type="molecule type" value="Genomic_DNA"/>
</dbReference>
<dbReference type="GO" id="GO:0000155">
    <property type="term" value="F:phosphorelay sensor kinase activity"/>
    <property type="evidence" value="ECO:0007669"/>
    <property type="project" value="InterPro"/>
</dbReference>
<keyword evidence="5 6" id="KW-0472">Membrane</keyword>
<evidence type="ECO:0000256" key="3">
    <source>
        <dbReference type="ARBA" id="ARBA00022692"/>
    </source>
</evidence>
<dbReference type="PANTHER" id="PTHR11706:SF3">
    <property type="entry name" value="METAL ION TRANSPORT PROTEIN"/>
    <property type="match status" value="1"/>
</dbReference>